<feature type="compositionally biased region" description="Acidic residues" evidence="1">
    <location>
        <begin position="134"/>
        <end position="152"/>
    </location>
</feature>
<keyword evidence="2" id="KW-1133">Transmembrane helix</keyword>
<dbReference type="Gene3D" id="1.20.1280.290">
    <property type="match status" value="1"/>
</dbReference>
<dbReference type="KEGG" id="mwe:WEN_03250"/>
<feature type="transmembrane region" description="Helical" evidence="2">
    <location>
        <begin position="54"/>
        <end position="78"/>
    </location>
</feature>
<dbReference type="AlphaFoldDB" id="I6YM95"/>
<dbReference type="EMBL" id="CP003703">
    <property type="protein sequence ID" value="AFN65429.1"/>
    <property type="molecule type" value="Genomic_DNA"/>
</dbReference>
<keyword evidence="2" id="KW-0812">Transmembrane</keyword>
<feature type="transmembrane region" description="Helical" evidence="2">
    <location>
        <begin position="90"/>
        <end position="111"/>
    </location>
</feature>
<sequence>MSFLPFFQHIEDSFNKLWNDSISFVFAILGLFCVIAAFWPGFYNTWKTKDTEFLPIGLFSLFLLVGVLMSAGSIAGICESPKLGPMYMRGCVFTLLNVFVMLTNLYTVGLWCKNKFLGRRGADSSYADVSETSEYVDDEQEEVEYNEEESQEESNLMDLGLAI</sequence>
<dbReference type="RefSeq" id="WP_014850138.1">
    <property type="nucleotide sequence ID" value="NC_018149.1"/>
</dbReference>
<feature type="region of interest" description="Disordered" evidence="1">
    <location>
        <begin position="131"/>
        <end position="163"/>
    </location>
</feature>
<dbReference type="PATRIC" id="fig|1197325.3.peg.702"/>
<gene>
    <name evidence="3" type="ordered locus">WEN_03250</name>
</gene>
<dbReference type="Proteomes" id="UP000009005">
    <property type="component" value="Chromosome"/>
</dbReference>
<dbReference type="OrthoDB" id="400817at2"/>
<dbReference type="HOGENOM" id="CLU_137924_0_0_14"/>
<evidence type="ECO:0000313" key="4">
    <source>
        <dbReference type="Proteomes" id="UP000009005"/>
    </source>
</evidence>
<accession>I6YM95</accession>
<keyword evidence="2" id="KW-0472">Membrane</keyword>
<evidence type="ECO:0000256" key="1">
    <source>
        <dbReference type="SAM" id="MobiDB-lite"/>
    </source>
</evidence>
<feature type="transmembrane region" description="Helical" evidence="2">
    <location>
        <begin position="21"/>
        <end position="42"/>
    </location>
</feature>
<keyword evidence="4" id="KW-1185">Reference proteome</keyword>
<dbReference type="STRING" id="1197325.WEN_03250"/>
<reference evidence="3 4" key="1">
    <citation type="journal article" date="2012" name="J. Bacteriol.">
        <title>Complete genome sequence of Mycoplasma wenyonii strain Massachusetts.</title>
        <authorList>
            <person name="Dos Santos A.P."/>
            <person name="Guimaraes A.M."/>
            <person name="do Nascimento N.C."/>
            <person name="Sanmiguel P.J."/>
            <person name="Messick J.B."/>
        </authorList>
    </citation>
    <scope>NUCLEOTIDE SEQUENCE [LARGE SCALE GENOMIC DNA]</scope>
    <source>
        <strain evidence="3 4">Massachusetts</strain>
    </source>
</reference>
<organism evidence="3 4">
    <name type="scientific">Mycoplasma wenyonii (strain Massachusetts)</name>
    <name type="common">Eperythrozoon wenyonii</name>
    <dbReference type="NCBI Taxonomy" id="1197325"/>
    <lineage>
        <taxon>Bacteria</taxon>
        <taxon>Bacillati</taxon>
        <taxon>Mycoplasmatota</taxon>
        <taxon>Mollicutes</taxon>
        <taxon>Mycoplasmataceae</taxon>
        <taxon>Mycoplasma</taxon>
    </lineage>
</organism>
<evidence type="ECO:0000256" key="2">
    <source>
        <dbReference type="SAM" id="Phobius"/>
    </source>
</evidence>
<proteinExistence type="predicted"/>
<name>I6YM95_MYCWM</name>
<evidence type="ECO:0000313" key="3">
    <source>
        <dbReference type="EMBL" id="AFN65429.1"/>
    </source>
</evidence>
<protein>
    <submittedName>
        <fullName evidence="3">Uncharacterized protein</fullName>
    </submittedName>
</protein>